<feature type="domain" description="ABC transporter" evidence="9">
    <location>
        <begin position="242"/>
        <end position="482"/>
    </location>
</feature>
<evidence type="ECO:0000256" key="3">
    <source>
        <dbReference type="ARBA" id="ARBA00022692"/>
    </source>
</evidence>
<evidence type="ECO:0000259" key="9">
    <source>
        <dbReference type="PROSITE" id="PS50893"/>
    </source>
</evidence>
<dbReference type="InterPro" id="IPR003439">
    <property type="entry name" value="ABC_transporter-like_ATP-bd"/>
</dbReference>
<feature type="transmembrane region" description="Helical" evidence="8">
    <location>
        <begin position="719"/>
        <end position="740"/>
    </location>
</feature>
<dbReference type="GO" id="GO:0005524">
    <property type="term" value="F:ATP binding"/>
    <property type="evidence" value="ECO:0007669"/>
    <property type="project" value="UniProtKB-KW"/>
</dbReference>
<dbReference type="PROSITE" id="PS50893">
    <property type="entry name" value="ABC_TRANSPORTER_2"/>
    <property type="match status" value="1"/>
</dbReference>
<dbReference type="AlphaFoldDB" id="A0A4R2E267"/>
<dbReference type="InterPro" id="IPR017871">
    <property type="entry name" value="ABC_transporter-like_CS"/>
</dbReference>
<dbReference type="PANTHER" id="PTHR48041:SF139">
    <property type="entry name" value="PROTEIN SCARLET"/>
    <property type="match status" value="1"/>
</dbReference>
<dbReference type="InterPro" id="IPR013525">
    <property type="entry name" value="ABC2_TM"/>
</dbReference>
<keyword evidence="6 8" id="KW-1133">Transmembrane helix</keyword>
<feature type="transmembrane region" description="Helical" evidence="8">
    <location>
        <begin position="572"/>
        <end position="592"/>
    </location>
</feature>
<evidence type="ECO:0000256" key="2">
    <source>
        <dbReference type="ARBA" id="ARBA00022448"/>
    </source>
</evidence>
<keyword evidence="11" id="KW-1185">Reference proteome</keyword>
<evidence type="ECO:0000256" key="6">
    <source>
        <dbReference type="ARBA" id="ARBA00022989"/>
    </source>
</evidence>
<dbReference type="InterPro" id="IPR043926">
    <property type="entry name" value="ABCG_dom"/>
</dbReference>
<feature type="transmembrane region" description="Helical" evidence="8">
    <location>
        <begin position="976"/>
        <end position="996"/>
    </location>
</feature>
<dbReference type="GO" id="GO:0016887">
    <property type="term" value="F:ATP hydrolysis activity"/>
    <property type="evidence" value="ECO:0007669"/>
    <property type="project" value="InterPro"/>
</dbReference>
<accession>A0A4R2E267</accession>
<dbReference type="InterPro" id="IPR029024">
    <property type="entry name" value="TerB-like"/>
</dbReference>
<dbReference type="SMART" id="SM00382">
    <property type="entry name" value="AAA"/>
    <property type="match status" value="1"/>
</dbReference>
<keyword evidence="3 8" id="KW-0812">Transmembrane</keyword>
<dbReference type="Gene3D" id="1.10.3680.10">
    <property type="entry name" value="TerB-like"/>
    <property type="match status" value="1"/>
</dbReference>
<dbReference type="GO" id="GO:0140359">
    <property type="term" value="F:ABC-type transporter activity"/>
    <property type="evidence" value="ECO:0007669"/>
    <property type="project" value="InterPro"/>
</dbReference>
<dbReference type="Gene3D" id="3.40.50.300">
    <property type="entry name" value="P-loop containing nucleotide triphosphate hydrolases"/>
    <property type="match status" value="1"/>
</dbReference>
<organism evidence="10 11">
    <name type="scientific">Acetobacteroides hydrogenigenes</name>
    <dbReference type="NCBI Taxonomy" id="979970"/>
    <lineage>
        <taxon>Bacteria</taxon>
        <taxon>Pseudomonadati</taxon>
        <taxon>Bacteroidota</taxon>
        <taxon>Bacteroidia</taxon>
        <taxon>Bacteroidales</taxon>
        <taxon>Rikenellaceae</taxon>
        <taxon>Acetobacteroides</taxon>
    </lineage>
</organism>
<comment type="subcellular location">
    <subcellularLocation>
        <location evidence="1">Membrane</location>
        <topology evidence="1">Multi-pass membrane protein</topology>
    </subcellularLocation>
</comment>
<keyword evidence="4" id="KW-0547">Nucleotide-binding</keyword>
<evidence type="ECO:0000313" key="11">
    <source>
        <dbReference type="Proteomes" id="UP000294830"/>
    </source>
</evidence>
<evidence type="ECO:0000256" key="8">
    <source>
        <dbReference type="SAM" id="Phobius"/>
    </source>
</evidence>
<dbReference type="InterPro" id="IPR003593">
    <property type="entry name" value="AAA+_ATPase"/>
</dbReference>
<name>A0A4R2E267_9BACT</name>
<feature type="transmembrane region" description="Helical" evidence="8">
    <location>
        <begin position="612"/>
        <end position="632"/>
    </location>
</feature>
<evidence type="ECO:0000256" key="5">
    <source>
        <dbReference type="ARBA" id="ARBA00022840"/>
    </source>
</evidence>
<feature type="transmembrane region" description="Helical" evidence="8">
    <location>
        <begin position="689"/>
        <end position="707"/>
    </location>
</feature>
<dbReference type="Proteomes" id="UP000294830">
    <property type="component" value="Unassembled WGS sequence"/>
</dbReference>
<protein>
    <submittedName>
        <fullName evidence="10">ABC-type multidrug transport system ATPase subunit</fullName>
    </submittedName>
</protein>
<dbReference type="EMBL" id="SLWB01000020">
    <property type="protein sequence ID" value="TCN62118.1"/>
    <property type="molecule type" value="Genomic_DNA"/>
</dbReference>
<dbReference type="Pfam" id="PF05099">
    <property type="entry name" value="TerB"/>
    <property type="match status" value="1"/>
</dbReference>
<dbReference type="Pfam" id="PF01061">
    <property type="entry name" value="ABC2_membrane"/>
    <property type="match status" value="1"/>
</dbReference>
<comment type="caution">
    <text evidence="10">The sequence shown here is derived from an EMBL/GenBank/DDBJ whole genome shotgun (WGS) entry which is preliminary data.</text>
</comment>
<evidence type="ECO:0000256" key="4">
    <source>
        <dbReference type="ARBA" id="ARBA00022741"/>
    </source>
</evidence>
<dbReference type="PANTHER" id="PTHR48041">
    <property type="entry name" value="ABC TRANSPORTER G FAMILY MEMBER 28"/>
    <property type="match status" value="1"/>
</dbReference>
<reference evidence="10 11" key="1">
    <citation type="submission" date="2019-03" db="EMBL/GenBank/DDBJ databases">
        <title>Genomic Encyclopedia of Archaeal and Bacterial Type Strains, Phase II (KMG-II): from individual species to whole genera.</title>
        <authorList>
            <person name="Goeker M."/>
        </authorList>
    </citation>
    <scope>NUCLEOTIDE SEQUENCE [LARGE SCALE GENOMIC DNA]</scope>
    <source>
        <strain evidence="10 11">RL-C</strain>
    </source>
</reference>
<evidence type="ECO:0000256" key="7">
    <source>
        <dbReference type="ARBA" id="ARBA00023136"/>
    </source>
</evidence>
<dbReference type="Pfam" id="PF00005">
    <property type="entry name" value="ABC_tran"/>
    <property type="match status" value="1"/>
</dbReference>
<evidence type="ECO:0000313" key="10">
    <source>
        <dbReference type="EMBL" id="TCN62118.1"/>
    </source>
</evidence>
<sequence length="1021" mass="116893">MQLFALIVKQDEGVERKEREYVENFLVQQLNEDAVKEYLTLFDQHAGLLATDGEEEKETKKSRLTSVKDSVRILGICKKINKTLTQRQKIVVLVRLFELVNSEGRFSEQRMAIINTVAEVFNLSKEEFKGIEEFVLNNTAEKLDLPDVLTVHSRTIETEGKQIFSEGLSGIIAILQIKSVELYFLKYTGHDDLFLNGLPINNKRIYLFANGSTIRLPKAKPIYYSDVLARFKADENYTPLSYEVNNISYRFKTGNLGLRSISFAEEQGKLIGIMGASGAGKTTLLNVLSGIENPTEGEVLINGLNLHSQSEELKGIIGFIPQDDLLIEELTVFENLYYNAKLCFKDKTDTEVRDLVDKTLLLLGLIDQKDLKVGSPLNKMISGGQRKRLNIALELIREPSILFVDEPTSGLSSRDSENVMDLLRELALKGKLVFVVIHQPSSDIYKMFDNMLILDTGGYLIYQGNPVEAVMYFKRLDAQINSDVGECPTCGNVNPELIFNIVEAKVVDEFGRYTALRKVSPPKWEEHYKENIKMPKVETIKNAPPSALKIPSKLKQFFIYTMRDFRSKISNIQYVMLNLLEMPILAFILAYVTRYIANPKSDIYIFKDNENIPIFIFMSIIVALFVGLTLSAEEIFRDQKILKRESFLNLSRLSYLFSKTLILLSLSAIQTILFVLIANSILGIKDMYFTYWLVLFSTAVFANLLGLNISATFNSVVTIYIVIPLLMIPMMMLSGAMFTFEKLNRSISSTNRVPIIADLMATKWGYEALVVSQFKDNQFEKYFYDIDKEESKANYKLVSYLPELQKRLDQNGEALKNPTSATSKEVLEDNIAVLRHAFALEKIAVPEIRFAYLDQFTPSTYNVAINKAAYSYTDQLLSYYGKAFARFNGKKEALRSFMVNKNEKVYNELRAQYHNESISDLVKRPFEKNKILQFGNELVQQYEPIFKDPSPKGFFDFRSHFLAPQKYFAGNYIDTYWFNVAMIWLMSILLFIALYFELLKKLLFSFPYRLALLKPKSKAEN</sequence>
<keyword evidence="7 8" id="KW-0472">Membrane</keyword>
<dbReference type="Pfam" id="PF19055">
    <property type="entry name" value="ABC2_membrane_7"/>
    <property type="match status" value="1"/>
</dbReference>
<dbReference type="InterPro" id="IPR050352">
    <property type="entry name" value="ABCG_transporters"/>
</dbReference>
<dbReference type="GO" id="GO:0016020">
    <property type="term" value="C:membrane"/>
    <property type="evidence" value="ECO:0007669"/>
    <property type="project" value="UniProtKB-SubCell"/>
</dbReference>
<feature type="transmembrane region" description="Helical" evidence="8">
    <location>
        <begin position="653"/>
        <end position="677"/>
    </location>
</feature>
<evidence type="ECO:0000256" key="1">
    <source>
        <dbReference type="ARBA" id="ARBA00004141"/>
    </source>
</evidence>
<dbReference type="InterPro" id="IPR007791">
    <property type="entry name" value="DjlA_N"/>
</dbReference>
<keyword evidence="5" id="KW-0067">ATP-binding</keyword>
<dbReference type="SUPFAM" id="SSF158682">
    <property type="entry name" value="TerB-like"/>
    <property type="match status" value="1"/>
</dbReference>
<dbReference type="PROSITE" id="PS00211">
    <property type="entry name" value="ABC_TRANSPORTER_1"/>
    <property type="match status" value="1"/>
</dbReference>
<dbReference type="SUPFAM" id="SSF52540">
    <property type="entry name" value="P-loop containing nucleoside triphosphate hydrolases"/>
    <property type="match status" value="1"/>
</dbReference>
<keyword evidence="2" id="KW-0813">Transport</keyword>
<dbReference type="InterPro" id="IPR027417">
    <property type="entry name" value="P-loop_NTPase"/>
</dbReference>
<proteinExistence type="predicted"/>
<gene>
    <name evidence="10" type="ORF">CLV25_12031</name>
</gene>